<dbReference type="EC" id="3.6.3.-" evidence="11"/>
<reference evidence="12" key="3">
    <citation type="submission" date="2023-01" db="EMBL/GenBank/DDBJ databases">
        <title>Human gut microbiome strain richness.</title>
        <authorList>
            <person name="Chen-Liaw A."/>
        </authorList>
    </citation>
    <scope>NUCLEOTIDE SEQUENCE</scope>
    <source>
        <strain evidence="13">1001287st1_F4_1001285I_161205</strain>
        <strain evidence="12">2225st1_A6_2225SCRN_200828</strain>
    </source>
</reference>
<evidence type="ECO:0000313" key="11">
    <source>
        <dbReference type="EMBL" id="CUN87030.1"/>
    </source>
</evidence>
<dbReference type="EMBL" id="WKPO01000065">
    <property type="protein sequence ID" value="MSB51231.1"/>
    <property type="molecule type" value="Genomic_DNA"/>
</dbReference>
<comment type="subcellular location">
    <subcellularLocation>
        <location evidence="1">Cell membrane</location>
        <topology evidence="1">Multi-pass membrane protein</topology>
    </subcellularLocation>
</comment>
<dbReference type="InterPro" id="IPR011527">
    <property type="entry name" value="ABC1_TM_dom"/>
</dbReference>
<evidence type="ECO:0000259" key="9">
    <source>
        <dbReference type="PROSITE" id="PS50893"/>
    </source>
</evidence>
<dbReference type="EMBL" id="JAQLWV010000014">
    <property type="protein sequence ID" value="MDB7933521.1"/>
    <property type="molecule type" value="Genomic_DNA"/>
</dbReference>
<dbReference type="GO" id="GO:0016887">
    <property type="term" value="F:ATP hydrolysis activity"/>
    <property type="evidence" value="ECO:0007669"/>
    <property type="project" value="InterPro"/>
</dbReference>
<dbReference type="Gene3D" id="1.20.1560.10">
    <property type="entry name" value="ABC transporter type 1, transmembrane domain"/>
    <property type="match status" value="1"/>
</dbReference>
<evidence type="ECO:0000259" key="10">
    <source>
        <dbReference type="PROSITE" id="PS50929"/>
    </source>
</evidence>
<dbReference type="AlphaFoldDB" id="A0A174AH73"/>
<evidence type="ECO:0000313" key="16">
    <source>
        <dbReference type="Proteomes" id="UP000429811"/>
    </source>
</evidence>
<dbReference type="GO" id="GO:0005524">
    <property type="term" value="F:ATP binding"/>
    <property type="evidence" value="ECO:0007669"/>
    <property type="project" value="UniProtKB-KW"/>
</dbReference>
<protein>
    <submittedName>
        <fullName evidence="12">ABC transporter ATP-binding protein</fullName>
    </submittedName>
    <submittedName>
        <fullName evidence="14">ATP-binding cassette domain-containing protein</fullName>
    </submittedName>
    <submittedName>
        <fullName evidence="11">Iron import ATP-binding/permease protein IrtA</fullName>
        <ecNumber evidence="11">3.6.3.-</ecNumber>
    </submittedName>
</protein>
<dbReference type="GO" id="GO:0140359">
    <property type="term" value="F:ABC-type transporter activity"/>
    <property type="evidence" value="ECO:0007669"/>
    <property type="project" value="InterPro"/>
</dbReference>
<dbReference type="Proteomes" id="UP000429811">
    <property type="component" value="Unassembled WGS sequence"/>
</dbReference>
<dbReference type="EMBL" id="CYZT01000022">
    <property type="protein sequence ID" value="CUN87030.1"/>
    <property type="molecule type" value="Genomic_DNA"/>
</dbReference>
<dbReference type="GO" id="GO:0005886">
    <property type="term" value="C:plasma membrane"/>
    <property type="evidence" value="ECO:0007669"/>
    <property type="project" value="UniProtKB-SubCell"/>
</dbReference>
<evidence type="ECO:0000256" key="8">
    <source>
        <dbReference type="SAM" id="Phobius"/>
    </source>
</evidence>
<dbReference type="SMART" id="SM00382">
    <property type="entry name" value="AAA"/>
    <property type="match status" value="1"/>
</dbReference>
<reference evidence="11 15" key="1">
    <citation type="submission" date="2015-09" db="EMBL/GenBank/DDBJ databases">
        <authorList>
            <consortium name="Pathogen Informatics"/>
        </authorList>
    </citation>
    <scope>NUCLEOTIDE SEQUENCE [LARGE SCALE GENOMIC DNA]</scope>
    <source>
        <strain evidence="11 15">2789STDY5608854</strain>
    </source>
</reference>
<accession>A0A174AH73</accession>
<evidence type="ECO:0000313" key="15">
    <source>
        <dbReference type="Proteomes" id="UP000095746"/>
    </source>
</evidence>
<keyword evidence="2" id="KW-0813">Transport</keyword>
<evidence type="ECO:0000256" key="3">
    <source>
        <dbReference type="ARBA" id="ARBA00022692"/>
    </source>
</evidence>
<evidence type="ECO:0000256" key="2">
    <source>
        <dbReference type="ARBA" id="ARBA00022448"/>
    </source>
</evidence>
<dbReference type="InterPro" id="IPR003593">
    <property type="entry name" value="AAA+_ATPase"/>
</dbReference>
<evidence type="ECO:0000256" key="4">
    <source>
        <dbReference type="ARBA" id="ARBA00022741"/>
    </source>
</evidence>
<dbReference type="Proteomes" id="UP000095746">
    <property type="component" value="Unassembled WGS sequence"/>
</dbReference>
<feature type="domain" description="ABC transporter" evidence="9">
    <location>
        <begin position="351"/>
        <end position="587"/>
    </location>
</feature>
<keyword evidence="3 8" id="KW-0812">Transmembrane</keyword>
<dbReference type="EMBL" id="JAQLWO010000002">
    <property type="protein sequence ID" value="MDB7904936.1"/>
    <property type="molecule type" value="Genomic_DNA"/>
</dbReference>
<dbReference type="InterPro" id="IPR039421">
    <property type="entry name" value="Type_1_exporter"/>
</dbReference>
<sequence>MAQEETRKKKTGMARCLELASQHKGLVFISGILAAAAAVCSFLPYLSIYFIMRELIGVFPDMANANMSVVLRYGWMALGGIAGNVILYFCALMCSHLAAFGTLYELKLAFANHITEIPLGYHLTIGSGRMRKIMDENIESIEKFIAHQFPDFVASLVAPLALVILLLAIDWRYGIVSLFGIILAFVVQFLGFNGSAKEKMHHYQTAQEDMNNASVEYVRGMPEIKAFNQTADSFRRLSKSITDYTSFVLEYAMGWQNCMPGFTTIIHNIYLLLIPVGIFIGMGAEDYRTYSLTFIFYLVLAPAISGVLNKIMYISESFTQIDGNVERMEEVLSIPVLQNQDVGAREQGHSIEFDHVSFSYDTGTSVKALNDVSFIARQGEVTAIVGPSGGGKSTIANLISRFWDVTEGCIRIGGVDIRKIPQAELMRQVSFVFQDTFLFKQSILDNIRMGNPTASEAQVIEAAKAAQCHDFIEKLPDGYHTMIGASGIRLSGGERQRIAIARAIIKDAPIIVLDEATAFSDPENEYLIQKAFEKLIQNKTVIMIAHRLSTIRNADQILVMEHGQLIEQGTHDTLMERQGKYTQMWNSYMESISWKIRAGKGGAIE</sequence>
<dbReference type="Gene3D" id="3.40.50.300">
    <property type="entry name" value="P-loop containing nucleotide triphosphate hydrolases"/>
    <property type="match status" value="1"/>
</dbReference>
<organism evidence="11 15">
    <name type="scientific">Flavonifractor plautii</name>
    <name type="common">Fusobacterium plautii</name>
    <dbReference type="NCBI Taxonomy" id="292800"/>
    <lineage>
        <taxon>Bacteria</taxon>
        <taxon>Bacillati</taxon>
        <taxon>Bacillota</taxon>
        <taxon>Clostridia</taxon>
        <taxon>Eubacteriales</taxon>
        <taxon>Oscillospiraceae</taxon>
        <taxon>Flavonifractor</taxon>
    </lineage>
</organism>
<evidence type="ECO:0000256" key="7">
    <source>
        <dbReference type="ARBA" id="ARBA00023136"/>
    </source>
</evidence>
<keyword evidence="5 11" id="KW-0067">ATP-binding</keyword>
<dbReference type="InterPro" id="IPR036640">
    <property type="entry name" value="ABC1_TM_sf"/>
</dbReference>
<dbReference type="GeneID" id="89522119"/>
<evidence type="ECO:0000313" key="14">
    <source>
        <dbReference type="EMBL" id="MSB51231.1"/>
    </source>
</evidence>
<keyword evidence="11" id="KW-0378">Hydrolase</keyword>
<feature type="transmembrane region" description="Helical" evidence="8">
    <location>
        <begin position="265"/>
        <end position="284"/>
    </location>
</feature>
<dbReference type="RefSeq" id="WP_009259456.1">
    <property type="nucleotide sequence ID" value="NZ_BAABZG010000001.1"/>
</dbReference>
<gene>
    <name evidence="11" type="primary">irtA_3</name>
    <name evidence="11" type="ORF">ERS852411_00619</name>
    <name evidence="14" type="ORF">GKE90_21525</name>
    <name evidence="12" type="ORF">PND83_03005</name>
    <name evidence="13" type="ORF">PNE06_10600</name>
</gene>
<evidence type="ECO:0000256" key="1">
    <source>
        <dbReference type="ARBA" id="ARBA00004651"/>
    </source>
</evidence>
<dbReference type="Pfam" id="PF00664">
    <property type="entry name" value="ABC_membrane"/>
    <property type="match status" value="1"/>
</dbReference>
<reference evidence="14 16" key="2">
    <citation type="journal article" date="2019" name="Nat. Med.">
        <title>A library of human gut bacterial isolates paired with longitudinal multiomics data enables mechanistic microbiome research.</title>
        <authorList>
            <person name="Poyet M."/>
            <person name="Groussin M."/>
            <person name="Gibbons S.M."/>
            <person name="Avila-Pacheco J."/>
            <person name="Jiang X."/>
            <person name="Kearney S.M."/>
            <person name="Perrotta A.R."/>
            <person name="Berdy B."/>
            <person name="Zhao S."/>
            <person name="Lieberman T.D."/>
            <person name="Swanson P.K."/>
            <person name="Smith M."/>
            <person name="Roesemann S."/>
            <person name="Alexander J.E."/>
            <person name="Rich S.A."/>
            <person name="Livny J."/>
            <person name="Vlamakis H."/>
            <person name="Clish C."/>
            <person name="Bullock K."/>
            <person name="Deik A."/>
            <person name="Scott J."/>
            <person name="Pierce K.A."/>
            <person name="Xavier R.J."/>
            <person name="Alm E.J."/>
        </authorList>
    </citation>
    <scope>NUCLEOTIDE SEQUENCE [LARGE SCALE GENOMIC DNA]</scope>
    <source>
        <strain evidence="14 16">BIOML-A5</strain>
    </source>
</reference>
<feature type="domain" description="ABC transmembrane type-1" evidence="10">
    <location>
        <begin position="28"/>
        <end position="320"/>
    </location>
</feature>
<dbReference type="Proteomes" id="UP001211006">
    <property type="component" value="Unassembled WGS sequence"/>
</dbReference>
<evidence type="ECO:0000256" key="5">
    <source>
        <dbReference type="ARBA" id="ARBA00022840"/>
    </source>
</evidence>
<evidence type="ECO:0000313" key="13">
    <source>
        <dbReference type="EMBL" id="MDB7933521.1"/>
    </source>
</evidence>
<feature type="transmembrane region" description="Helical" evidence="8">
    <location>
        <begin position="152"/>
        <end position="169"/>
    </location>
</feature>
<dbReference type="InterPro" id="IPR017871">
    <property type="entry name" value="ABC_transporter-like_CS"/>
</dbReference>
<keyword evidence="6 8" id="KW-1133">Transmembrane helix</keyword>
<dbReference type="InterPro" id="IPR003439">
    <property type="entry name" value="ABC_transporter-like_ATP-bd"/>
</dbReference>
<dbReference type="PANTHER" id="PTHR24221:SF654">
    <property type="entry name" value="ATP-BINDING CASSETTE SUB-FAMILY B MEMBER 6"/>
    <property type="match status" value="1"/>
</dbReference>
<proteinExistence type="predicted"/>
<feature type="transmembrane region" description="Helical" evidence="8">
    <location>
        <begin position="72"/>
        <end position="100"/>
    </location>
</feature>
<dbReference type="PROSITE" id="PS50929">
    <property type="entry name" value="ABC_TM1F"/>
    <property type="match status" value="1"/>
</dbReference>
<dbReference type="SUPFAM" id="SSF90123">
    <property type="entry name" value="ABC transporter transmembrane region"/>
    <property type="match status" value="1"/>
</dbReference>
<dbReference type="FunFam" id="3.40.50.300:FF:000287">
    <property type="entry name" value="Multidrug ABC transporter ATP-binding protein"/>
    <property type="match status" value="1"/>
</dbReference>
<dbReference type="PROSITE" id="PS00211">
    <property type="entry name" value="ABC_TRANSPORTER_1"/>
    <property type="match status" value="1"/>
</dbReference>
<feature type="transmembrane region" description="Helical" evidence="8">
    <location>
        <begin position="175"/>
        <end position="192"/>
    </location>
</feature>
<keyword evidence="4" id="KW-0547">Nucleotide-binding</keyword>
<evidence type="ECO:0000256" key="6">
    <source>
        <dbReference type="ARBA" id="ARBA00022989"/>
    </source>
</evidence>
<feature type="transmembrane region" description="Helical" evidence="8">
    <location>
        <begin position="25"/>
        <end position="52"/>
    </location>
</feature>
<dbReference type="Pfam" id="PF00005">
    <property type="entry name" value="ABC_tran"/>
    <property type="match status" value="1"/>
</dbReference>
<dbReference type="InterPro" id="IPR027417">
    <property type="entry name" value="P-loop_NTPase"/>
</dbReference>
<dbReference type="Proteomes" id="UP001211173">
    <property type="component" value="Unassembled WGS sequence"/>
</dbReference>
<evidence type="ECO:0000313" key="12">
    <source>
        <dbReference type="EMBL" id="MDB7904936.1"/>
    </source>
</evidence>
<dbReference type="PANTHER" id="PTHR24221">
    <property type="entry name" value="ATP-BINDING CASSETTE SUB-FAMILY B"/>
    <property type="match status" value="1"/>
</dbReference>
<keyword evidence="7 8" id="KW-0472">Membrane</keyword>
<feature type="transmembrane region" description="Helical" evidence="8">
    <location>
        <begin position="290"/>
        <end position="308"/>
    </location>
</feature>
<dbReference type="SUPFAM" id="SSF52540">
    <property type="entry name" value="P-loop containing nucleoside triphosphate hydrolases"/>
    <property type="match status" value="1"/>
</dbReference>
<dbReference type="PROSITE" id="PS50893">
    <property type="entry name" value="ABC_TRANSPORTER_2"/>
    <property type="match status" value="1"/>
</dbReference>
<name>A0A174AH73_FLAPL</name>